<dbReference type="eggNOG" id="ENOG502S0G7">
    <property type="taxonomic scope" value="Eukaryota"/>
</dbReference>
<feature type="compositionally biased region" description="Polar residues" evidence="6">
    <location>
        <begin position="941"/>
        <end position="957"/>
    </location>
</feature>
<name>V5FGI5_BYSSN</name>
<feature type="compositionally biased region" description="Basic and acidic residues" evidence="6">
    <location>
        <begin position="220"/>
        <end position="229"/>
    </location>
</feature>
<feature type="region of interest" description="Disordered" evidence="6">
    <location>
        <begin position="72"/>
        <end position="98"/>
    </location>
</feature>
<feature type="compositionally biased region" description="Polar residues" evidence="6">
    <location>
        <begin position="119"/>
        <end position="146"/>
    </location>
</feature>
<feature type="region of interest" description="Disordered" evidence="6">
    <location>
        <begin position="175"/>
        <end position="229"/>
    </location>
</feature>
<evidence type="ECO:0000256" key="6">
    <source>
        <dbReference type="SAM" id="MobiDB-lite"/>
    </source>
</evidence>
<evidence type="ECO:0000256" key="4">
    <source>
        <dbReference type="ARBA" id="ARBA00023163"/>
    </source>
</evidence>
<comment type="subcellular location">
    <subcellularLocation>
        <location evidence="1">Nucleus</location>
    </subcellularLocation>
</comment>
<feature type="region of interest" description="Disordered" evidence="6">
    <location>
        <begin position="941"/>
        <end position="974"/>
    </location>
</feature>
<keyword evidence="8" id="KW-1185">Reference proteome</keyword>
<feature type="compositionally biased region" description="Low complexity" evidence="6">
    <location>
        <begin position="191"/>
        <end position="205"/>
    </location>
</feature>
<comment type="caution">
    <text evidence="7">The sequence shown here is derived from an EMBL/GenBank/DDBJ whole genome shotgun (WGS) entry which is preliminary data.</text>
</comment>
<feature type="compositionally biased region" description="Basic and acidic residues" evidence="6">
    <location>
        <begin position="175"/>
        <end position="190"/>
    </location>
</feature>
<dbReference type="PANTHER" id="PTHR21964">
    <property type="entry name" value="BREAST CANCER METASTASIS-SUPPRESSOR 1"/>
    <property type="match status" value="1"/>
</dbReference>
<evidence type="ECO:0000256" key="5">
    <source>
        <dbReference type="ARBA" id="ARBA00023242"/>
    </source>
</evidence>
<gene>
    <name evidence="7" type="ORF">PVAR5_5449</name>
</gene>
<feature type="region of interest" description="Disordered" evidence="6">
    <location>
        <begin position="630"/>
        <end position="662"/>
    </location>
</feature>
<dbReference type="InterPro" id="IPR013907">
    <property type="entry name" value="Sds3"/>
</dbReference>
<dbReference type="Proteomes" id="UP000018001">
    <property type="component" value="Unassembled WGS sequence"/>
</dbReference>
<feature type="region of interest" description="Disordered" evidence="6">
    <location>
        <begin position="1"/>
        <end position="48"/>
    </location>
</feature>
<feature type="compositionally biased region" description="Polar residues" evidence="6">
    <location>
        <begin position="72"/>
        <end position="81"/>
    </location>
</feature>
<protein>
    <submittedName>
        <fullName evidence="7">Deacetylase complex subunit Sds3, putative</fullName>
    </submittedName>
</protein>
<feature type="compositionally biased region" description="Basic and acidic residues" evidence="6">
    <location>
        <begin position="889"/>
        <end position="900"/>
    </location>
</feature>
<dbReference type="InParanoid" id="V5FGI5"/>
<keyword evidence="4" id="KW-0804">Transcription</keyword>
<feature type="compositionally biased region" description="Polar residues" evidence="6">
    <location>
        <begin position="1"/>
        <end position="10"/>
    </location>
</feature>
<feature type="region of interest" description="Disordered" evidence="6">
    <location>
        <begin position="869"/>
        <end position="900"/>
    </location>
</feature>
<evidence type="ECO:0000313" key="8">
    <source>
        <dbReference type="Proteomes" id="UP000018001"/>
    </source>
</evidence>
<feature type="region of interest" description="Disordered" evidence="6">
    <location>
        <begin position="1112"/>
        <end position="1131"/>
    </location>
</feature>
<evidence type="ECO:0000256" key="3">
    <source>
        <dbReference type="ARBA" id="ARBA00023015"/>
    </source>
</evidence>
<dbReference type="OrthoDB" id="70376at2759"/>
<evidence type="ECO:0000256" key="1">
    <source>
        <dbReference type="ARBA" id="ARBA00004123"/>
    </source>
</evidence>
<dbReference type="HOGENOM" id="CLU_278971_0_0_1"/>
<evidence type="ECO:0000313" key="7">
    <source>
        <dbReference type="EMBL" id="GAD96784.1"/>
    </source>
</evidence>
<sequence>MNHQAYTGLQQPIPAPDNDVIMRPPSSTGFGPDARAEAHSSRQLLATPDHLRAAGRHPALFQKTRIYQFGDSSISATSSSPRLRRRASQGSLRSGPSAVSRFLAKGSVPLQLPPFDSLGITSRPSPKVNTSNPTASKDDYNSSSLPLTPPADDDDNVGWDPRADIAMLDVHMNREPKPMAHMDDSRDRKSSSSSDGMDSSCGSSDRNSIGNPNDMNLSPTDDKMQDHENTDSWLQNGIDAAISSLPVSSILGEAVKIVSQTLPYPRAADKSVVLPTRDSVFCSVVQTIQNRLRPGQSPYINITHAVPEQFSLSNLPSSPPSTPSIAFGGDDYFQSTVFSSATPVPAYHDFRGPLQSSRTSYPIVPPHSVHLAIVERYLPPSSIQEYKDFFCPDRPSVLVDRLKELSPNGGSLLLIYPTRKGAQSFKEQYLGPILDPLLRQMVVVNELSADVGRYLGKFASPAQMDDFETMKSNINYLCQSISNPSSRYTLVDAERGAAHLDRNLWTEWYIQQERARMKEVLNIYWRNGQRLPINKMLSSSNRTLADKEVTSAMLLGEIFDGIKRRPYGDGGPRDGVELGVFSSFRAPGTSQSVGLALPLSSQAVYLPIATGPRTVPTMAYSPAPVSPTAGAIGQPLAGSLNARGRSMSPPTNPPLSKRDKRRTALQERLQDLTASFSQNRDAQFRQQLHALQCDMTLINNADPYAPGPLPDSPEEIARLIENTVGGGKFGKEMAAVAGTWYSRFVQEINQVKEETDAELALLVSRHRNTLERYKREYAFRVHFAGEEYNHLSSTLRERLVQTISGKKARLMREKEQLDIADTNALLLHPNQFSITNPASPGGIHSNRKTRHTRHRVDLDELGNGILSESLNKRKRKAPLEEDVGSPVRDGNHSNPAERTKAALEKHQNAPTYNIHSLFTDKELAAHANTAHIATVHFFSTSKRTEQGSGSATNGNNTDAEDMSGVEGTGQEDNGTPATDMVRTASQNFHATRSTRTHGNTGLSVLSELSDKPATRPNLPYHILANYHARPNGTAPPLPPLMNEEIDDDCARMERLQAKPPSWIDKGLIEQLVEPAPEEIDGIPQNPDRFSLLHPDFPTEMGIHLYPLKGSTKSSANEMLTTGNERAKRNRG</sequence>
<keyword evidence="5" id="KW-0539">Nucleus</keyword>
<proteinExistence type="predicted"/>
<accession>V5FGI5</accession>
<feature type="compositionally biased region" description="Polar residues" evidence="6">
    <location>
        <begin position="1112"/>
        <end position="1123"/>
    </location>
</feature>
<dbReference type="EMBL" id="BAUL01000175">
    <property type="protein sequence ID" value="GAD96784.1"/>
    <property type="molecule type" value="Genomic_DNA"/>
</dbReference>
<dbReference type="GO" id="GO:0010468">
    <property type="term" value="P:regulation of gene expression"/>
    <property type="evidence" value="ECO:0007669"/>
    <property type="project" value="UniProtKB-ARBA"/>
</dbReference>
<dbReference type="AlphaFoldDB" id="V5FGI5"/>
<dbReference type="SMART" id="SM01401">
    <property type="entry name" value="Sds3"/>
    <property type="match status" value="1"/>
</dbReference>
<dbReference type="Pfam" id="PF08598">
    <property type="entry name" value="Sds3"/>
    <property type="match status" value="1"/>
</dbReference>
<feature type="region of interest" description="Disordered" evidence="6">
    <location>
        <begin position="115"/>
        <end position="160"/>
    </location>
</feature>
<keyword evidence="2" id="KW-0678">Repressor</keyword>
<organism evidence="7 8">
    <name type="scientific">Byssochlamys spectabilis (strain No. 5 / NBRC 109023)</name>
    <name type="common">Paecilomyces variotii</name>
    <dbReference type="NCBI Taxonomy" id="1356009"/>
    <lineage>
        <taxon>Eukaryota</taxon>
        <taxon>Fungi</taxon>
        <taxon>Dikarya</taxon>
        <taxon>Ascomycota</taxon>
        <taxon>Pezizomycotina</taxon>
        <taxon>Eurotiomycetes</taxon>
        <taxon>Eurotiomycetidae</taxon>
        <taxon>Eurotiales</taxon>
        <taxon>Thermoascaceae</taxon>
        <taxon>Paecilomyces</taxon>
    </lineage>
</organism>
<evidence type="ECO:0000256" key="2">
    <source>
        <dbReference type="ARBA" id="ARBA00022491"/>
    </source>
</evidence>
<reference evidence="8" key="1">
    <citation type="journal article" date="2014" name="Genome Announc.">
        <title>Draft genome sequence of the formaldehyde-resistant fungus Byssochlamys spectabilis No. 5 (anamorph Paecilomyces variotii No. 5) (NBRC109023).</title>
        <authorList>
            <person name="Oka T."/>
            <person name="Ekino K."/>
            <person name="Fukuda K."/>
            <person name="Nomura Y."/>
        </authorList>
    </citation>
    <scope>NUCLEOTIDE SEQUENCE [LARGE SCALE GENOMIC DNA]</scope>
    <source>
        <strain evidence="8">No. 5 / NBRC 109023</strain>
    </source>
</reference>
<keyword evidence="3" id="KW-0805">Transcription regulation</keyword>
<dbReference type="GO" id="GO:0005654">
    <property type="term" value="C:nucleoplasm"/>
    <property type="evidence" value="ECO:0007669"/>
    <property type="project" value="UniProtKB-ARBA"/>
</dbReference>
<feature type="compositionally biased region" description="Polar residues" evidence="6">
    <location>
        <begin position="206"/>
        <end position="219"/>
    </location>
</feature>